<dbReference type="Pfam" id="PF00145">
    <property type="entry name" value="DNA_methylase"/>
    <property type="match status" value="1"/>
</dbReference>
<protein>
    <recommendedName>
        <fullName evidence="1">DNA (cytosine-5-)-methyltransferase</fullName>
        <ecNumber evidence="1">2.1.1.37</ecNumber>
    </recommendedName>
</protein>
<dbReference type="GO" id="GO:0003677">
    <property type="term" value="F:DNA binding"/>
    <property type="evidence" value="ECO:0007669"/>
    <property type="project" value="TreeGrafter"/>
</dbReference>
<dbReference type="PANTHER" id="PTHR10629">
    <property type="entry name" value="CYTOSINE-SPECIFIC METHYLTRANSFERASE"/>
    <property type="match status" value="1"/>
</dbReference>
<accession>A0A0F9CL59</accession>
<dbReference type="PRINTS" id="PR00105">
    <property type="entry name" value="C5METTRFRASE"/>
</dbReference>
<dbReference type="Gene3D" id="3.40.50.150">
    <property type="entry name" value="Vaccinia Virus protein VP39"/>
    <property type="match status" value="1"/>
</dbReference>
<reference evidence="5" key="1">
    <citation type="journal article" date="2015" name="Nature">
        <title>Complex archaea that bridge the gap between prokaryotes and eukaryotes.</title>
        <authorList>
            <person name="Spang A."/>
            <person name="Saw J.H."/>
            <person name="Jorgensen S.L."/>
            <person name="Zaremba-Niedzwiedzka K."/>
            <person name="Martijn J."/>
            <person name="Lind A.E."/>
            <person name="van Eijk R."/>
            <person name="Schleper C."/>
            <person name="Guy L."/>
            <person name="Ettema T.J."/>
        </authorList>
    </citation>
    <scope>NUCLEOTIDE SEQUENCE</scope>
</reference>
<dbReference type="NCBIfam" id="TIGR00675">
    <property type="entry name" value="dcm"/>
    <property type="match status" value="1"/>
</dbReference>
<sequence>MTHVSLFSGVGGIDLAAEWAGFETVLQVEIDPYCRRVLEKHWPDVKRIEDIRDVNKNSVNEPVTLVSGGFPCQDISIANQISRDGIDGKRSGLWKEMFRVVCEIQPKYMLVENVPALLSRGLNRILGNLAEIGYDAEWDCLSAWQVGAPHARQRTFVVAYPASERLETNTIFAGTDLACSYPSHSQWKAVKHDEQRLFDQVFGYRLPPYPSDLRMDNGLAPWMDRLRCLGNAVVPAQVLPILRAIAEIEEG</sequence>
<proteinExistence type="predicted"/>
<dbReference type="GO" id="GO:0005634">
    <property type="term" value="C:nucleus"/>
    <property type="evidence" value="ECO:0007669"/>
    <property type="project" value="TreeGrafter"/>
</dbReference>
<dbReference type="PANTHER" id="PTHR10629:SF50">
    <property type="entry name" value="DNA (CYTOSINE-5)-METHYLTRANSFERASE CMT3"/>
    <property type="match status" value="1"/>
</dbReference>
<dbReference type="EC" id="2.1.1.37" evidence="1"/>
<comment type="caution">
    <text evidence="5">The sequence shown here is derived from an EMBL/GenBank/DDBJ whole genome shotgun (WGS) entry which is preliminary data.</text>
</comment>
<dbReference type="InterPro" id="IPR050390">
    <property type="entry name" value="C5-Methyltransferase"/>
</dbReference>
<gene>
    <name evidence="5" type="ORF">LCGC14_2596140</name>
</gene>
<keyword evidence="3" id="KW-0808">Transferase</keyword>
<evidence type="ECO:0000256" key="4">
    <source>
        <dbReference type="ARBA" id="ARBA00022691"/>
    </source>
</evidence>
<dbReference type="PROSITE" id="PS51679">
    <property type="entry name" value="SAM_MT_C5"/>
    <property type="match status" value="1"/>
</dbReference>
<dbReference type="SUPFAM" id="SSF53335">
    <property type="entry name" value="S-adenosyl-L-methionine-dependent methyltransferases"/>
    <property type="match status" value="1"/>
</dbReference>
<dbReference type="GO" id="GO:0044027">
    <property type="term" value="P:negative regulation of gene expression via chromosomal CpG island methylation"/>
    <property type="evidence" value="ECO:0007669"/>
    <property type="project" value="TreeGrafter"/>
</dbReference>
<evidence type="ECO:0000256" key="1">
    <source>
        <dbReference type="ARBA" id="ARBA00011975"/>
    </source>
</evidence>
<dbReference type="InterPro" id="IPR001525">
    <property type="entry name" value="C5_MeTfrase"/>
</dbReference>
<dbReference type="GO" id="GO:0032259">
    <property type="term" value="P:methylation"/>
    <property type="evidence" value="ECO:0007669"/>
    <property type="project" value="UniProtKB-KW"/>
</dbReference>
<dbReference type="AlphaFoldDB" id="A0A0F9CL59"/>
<evidence type="ECO:0000256" key="3">
    <source>
        <dbReference type="ARBA" id="ARBA00022679"/>
    </source>
</evidence>
<dbReference type="InterPro" id="IPR029063">
    <property type="entry name" value="SAM-dependent_MTases_sf"/>
</dbReference>
<evidence type="ECO:0000313" key="5">
    <source>
        <dbReference type="EMBL" id="KKL06426.1"/>
    </source>
</evidence>
<dbReference type="EMBL" id="LAZR01043709">
    <property type="protein sequence ID" value="KKL06426.1"/>
    <property type="molecule type" value="Genomic_DNA"/>
</dbReference>
<keyword evidence="2" id="KW-0489">Methyltransferase</keyword>
<dbReference type="GO" id="GO:0003886">
    <property type="term" value="F:DNA (cytosine-5-)-methyltransferase activity"/>
    <property type="evidence" value="ECO:0007669"/>
    <property type="project" value="UniProtKB-EC"/>
</dbReference>
<organism evidence="5">
    <name type="scientific">marine sediment metagenome</name>
    <dbReference type="NCBI Taxonomy" id="412755"/>
    <lineage>
        <taxon>unclassified sequences</taxon>
        <taxon>metagenomes</taxon>
        <taxon>ecological metagenomes</taxon>
    </lineage>
</organism>
<keyword evidence="4" id="KW-0949">S-adenosyl-L-methionine</keyword>
<evidence type="ECO:0000256" key="2">
    <source>
        <dbReference type="ARBA" id="ARBA00022603"/>
    </source>
</evidence>
<name>A0A0F9CL59_9ZZZZ</name>